<dbReference type="RefSeq" id="XP_028143041.1">
    <property type="nucleotide sequence ID" value="XM_028287240.1"/>
</dbReference>
<feature type="signal peptide" evidence="1">
    <location>
        <begin position="1"/>
        <end position="18"/>
    </location>
</feature>
<keyword evidence="1" id="KW-0732">Signal</keyword>
<dbReference type="Proteomes" id="UP001652700">
    <property type="component" value="Unplaced"/>
</dbReference>
<proteinExistence type="predicted"/>
<dbReference type="SUPFAM" id="SSF54001">
    <property type="entry name" value="Cysteine proteinases"/>
    <property type="match status" value="1"/>
</dbReference>
<dbReference type="OrthoDB" id="5855924at2759"/>
<name>A0A6P7G2B3_DIAVI</name>
<organism evidence="5">
    <name type="scientific">Diabrotica virgifera virgifera</name>
    <name type="common">western corn rootworm</name>
    <dbReference type="NCBI Taxonomy" id="50390"/>
    <lineage>
        <taxon>Eukaryota</taxon>
        <taxon>Metazoa</taxon>
        <taxon>Ecdysozoa</taxon>
        <taxon>Arthropoda</taxon>
        <taxon>Hexapoda</taxon>
        <taxon>Insecta</taxon>
        <taxon>Pterygota</taxon>
        <taxon>Neoptera</taxon>
        <taxon>Endopterygota</taxon>
        <taxon>Coleoptera</taxon>
        <taxon>Polyphaga</taxon>
        <taxon>Cucujiformia</taxon>
        <taxon>Chrysomeloidea</taxon>
        <taxon>Chrysomelidae</taxon>
        <taxon>Galerucinae</taxon>
        <taxon>Diabroticina</taxon>
        <taxon>Diabroticites</taxon>
        <taxon>Diabrotica</taxon>
    </lineage>
</organism>
<dbReference type="SMART" id="SM00848">
    <property type="entry name" value="Inhibitor_I29"/>
    <property type="match status" value="1"/>
</dbReference>
<dbReference type="Gene3D" id="1.10.287.2250">
    <property type="match status" value="1"/>
</dbReference>
<protein>
    <submittedName>
        <fullName evidence="5">Crustapain-like</fullName>
    </submittedName>
</protein>
<evidence type="ECO:0000313" key="3">
    <source>
        <dbReference type="EnsemblMetazoa" id="XP_028143041.1"/>
    </source>
</evidence>
<dbReference type="InParanoid" id="A0A6P7G2B3"/>
<accession>A0A6P7G2B3</accession>
<evidence type="ECO:0000313" key="4">
    <source>
        <dbReference type="Proteomes" id="UP001652700"/>
    </source>
</evidence>
<dbReference type="KEGG" id="dvv:114336852"/>
<evidence type="ECO:0000256" key="1">
    <source>
        <dbReference type="SAM" id="SignalP"/>
    </source>
</evidence>
<reference evidence="3" key="2">
    <citation type="submission" date="2025-05" db="UniProtKB">
        <authorList>
            <consortium name="EnsemblMetazoa"/>
        </authorList>
    </citation>
    <scope>IDENTIFICATION</scope>
</reference>
<dbReference type="GeneID" id="114336852"/>
<sequence>MFFKYFLFLFAVVVIAQALTDEEEFDNYKKKFNKSYDTPEEEQKRFKIFQDNLRFIEDHNQKYQRGEVSSTVGVNQFADQSKDEWANRNHGLKID</sequence>
<dbReference type="Pfam" id="PF08246">
    <property type="entry name" value="Inhibitor_I29"/>
    <property type="match status" value="1"/>
</dbReference>
<dbReference type="InterPro" id="IPR038765">
    <property type="entry name" value="Papain-like_cys_pep_sf"/>
</dbReference>
<gene>
    <name evidence="5" type="primary">LOC114336852</name>
</gene>
<dbReference type="EnsemblMetazoa" id="XM_028287240.2">
    <property type="protein sequence ID" value="XP_028143041.1"/>
    <property type="gene ID" value="LOC114336852"/>
</dbReference>
<dbReference type="InterPro" id="IPR013201">
    <property type="entry name" value="Prot_inhib_I29"/>
</dbReference>
<feature type="chain" id="PRO_5027981730" evidence="1">
    <location>
        <begin position="19"/>
        <end position="95"/>
    </location>
</feature>
<evidence type="ECO:0000313" key="5">
    <source>
        <dbReference type="RefSeq" id="XP_028143041.1"/>
    </source>
</evidence>
<keyword evidence="4" id="KW-1185">Reference proteome</keyword>
<feature type="domain" description="Cathepsin propeptide inhibitor" evidence="2">
    <location>
        <begin position="25"/>
        <end position="85"/>
    </location>
</feature>
<evidence type="ECO:0000259" key="2">
    <source>
        <dbReference type="SMART" id="SM00848"/>
    </source>
</evidence>
<dbReference type="AlphaFoldDB" id="A0A6P7G2B3"/>
<reference evidence="5" key="1">
    <citation type="submission" date="2025-04" db="UniProtKB">
        <authorList>
            <consortium name="RefSeq"/>
        </authorList>
    </citation>
    <scope>IDENTIFICATION</scope>
    <source>
        <tissue evidence="5">Whole insect</tissue>
    </source>
</reference>